<dbReference type="OrthoDB" id="6130531at2759"/>
<accession>A0A813MFT5</accession>
<proteinExistence type="predicted"/>
<dbReference type="PROSITE" id="PS01186">
    <property type="entry name" value="EGF_2"/>
    <property type="match status" value="2"/>
</dbReference>
<dbReference type="SMART" id="SM00179">
    <property type="entry name" value="EGF_CA"/>
    <property type="match status" value="3"/>
</dbReference>
<feature type="domain" description="EGF-like" evidence="8">
    <location>
        <begin position="242"/>
        <end position="279"/>
    </location>
</feature>
<keyword evidence="10" id="KW-1185">Reference proteome</keyword>
<comment type="caution">
    <text evidence="6">Lacks conserved residue(s) required for the propagation of feature annotation.</text>
</comment>
<reference evidence="9" key="1">
    <citation type="submission" date="2021-02" db="EMBL/GenBank/DDBJ databases">
        <authorList>
            <person name="Nowell W R."/>
        </authorList>
    </citation>
    <scope>NUCLEOTIDE SEQUENCE</scope>
    <source>
        <strain evidence="9">Ploen Becks lab</strain>
    </source>
</reference>
<feature type="chain" id="PRO_5032268654" description="EGF-like domain-containing protein" evidence="7">
    <location>
        <begin position="18"/>
        <end position="426"/>
    </location>
</feature>
<feature type="disulfide bond" evidence="6">
    <location>
        <begin position="212"/>
        <end position="221"/>
    </location>
</feature>
<dbReference type="PANTHER" id="PTHR24033:SF232">
    <property type="entry name" value="LAMININ SUBUNIT GAMMA-2-RELATED"/>
    <property type="match status" value="1"/>
</dbReference>
<keyword evidence="3" id="KW-0677">Repeat</keyword>
<feature type="disulfide bond" evidence="6">
    <location>
        <begin position="340"/>
        <end position="349"/>
    </location>
</feature>
<feature type="domain" description="EGF-like" evidence="8">
    <location>
        <begin position="150"/>
        <end position="184"/>
    </location>
</feature>
<organism evidence="9 10">
    <name type="scientific">Brachionus calyciflorus</name>
    <dbReference type="NCBI Taxonomy" id="104777"/>
    <lineage>
        <taxon>Eukaryota</taxon>
        <taxon>Metazoa</taxon>
        <taxon>Spiralia</taxon>
        <taxon>Gnathifera</taxon>
        <taxon>Rotifera</taxon>
        <taxon>Eurotatoria</taxon>
        <taxon>Monogononta</taxon>
        <taxon>Pseudotrocha</taxon>
        <taxon>Ploima</taxon>
        <taxon>Brachionidae</taxon>
        <taxon>Brachionus</taxon>
    </lineage>
</organism>
<keyword evidence="2 7" id="KW-0732">Signal</keyword>
<dbReference type="PANTHER" id="PTHR24033">
    <property type="entry name" value="EGF-LIKE DOMAIN-CONTAINING PROTEIN"/>
    <property type="match status" value="1"/>
</dbReference>
<feature type="disulfide bond" evidence="6">
    <location>
        <begin position="269"/>
        <end position="278"/>
    </location>
</feature>
<keyword evidence="4 6" id="KW-1015">Disulfide bond</keyword>
<protein>
    <recommendedName>
        <fullName evidence="8">EGF-like domain-containing protein</fullName>
    </recommendedName>
</protein>
<feature type="disulfide bond" evidence="6">
    <location>
        <begin position="321"/>
        <end position="338"/>
    </location>
</feature>
<feature type="domain" description="EGF-like" evidence="8">
    <location>
        <begin position="189"/>
        <end position="222"/>
    </location>
</feature>
<dbReference type="InterPro" id="IPR051830">
    <property type="entry name" value="NOTCH_homolog"/>
</dbReference>
<evidence type="ECO:0000256" key="7">
    <source>
        <dbReference type="SAM" id="SignalP"/>
    </source>
</evidence>
<dbReference type="InterPro" id="IPR000152">
    <property type="entry name" value="EGF-type_Asp/Asn_hydroxyl_site"/>
</dbReference>
<dbReference type="AlphaFoldDB" id="A0A813MFT5"/>
<feature type="signal peptide" evidence="7">
    <location>
        <begin position="1"/>
        <end position="17"/>
    </location>
</feature>
<keyword evidence="5" id="KW-0325">Glycoprotein</keyword>
<dbReference type="PROSITE" id="PS00010">
    <property type="entry name" value="ASX_HYDROXYL"/>
    <property type="match status" value="1"/>
</dbReference>
<evidence type="ECO:0000256" key="5">
    <source>
        <dbReference type="ARBA" id="ARBA00023180"/>
    </source>
</evidence>
<feature type="domain" description="EGF-like" evidence="8">
    <location>
        <begin position="112"/>
        <end position="148"/>
    </location>
</feature>
<evidence type="ECO:0000256" key="6">
    <source>
        <dbReference type="PROSITE-ProRule" id="PRU00076"/>
    </source>
</evidence>
<dbReference type="Gene3D" id="2.10.25.10">
    <property type="entry name" value="Laminin"/>
    <property type="match status" value="6"/>
</dbReference>
<dbReference type="FunFam" id="2.10.25.10:FF:000012">
    <property type="entry name" value="Delta-like protein"/>
    <property type="match status" value="1"/>
</dbReference>
<comment type="caution">
    <text evidence="9">The sequence shown here is derived from an EMBL/GenBank/DDBJ whole genome shotgun (WGS) entry which is preliminary data.</text>
</comment>
<dbReference type="PROSITE" id="PS50026">
    <property type="entry name" value="EGF_3"/>
    <property type="match status" value="6"/>
</dbReference>
<keyword evidence="1 6" id="KW-0245">EGF-like domain</keyword>
<evidence type="ECO:0000313" key="9">
    <source>
        <dbReference type="EMBL" id="CAF0720700.1"/>
    </source>
</evidence>
<evidence type="ECO:0000256" key="1">
    <source>
        <dbReference type="ARBA" id="ARBA00022536"/>
    </source>
</evidence>
<feature type="disulfide bond" evidence="6">
    <location>
        <begin position="379"/>
        <end position="388"/>
    </location>
</feature>
<sequence length="426" mass="45966">MLRILMIFCFCVIVVFSATSNTQESFQDEFIDPCSLLKCTNDEVCVAKDEINAFCVKHNDVQVRQLKKRELPTFCGTSECRFGECEVFNSTSFVCHCQKGITGESCNKLDTSGLSCSSNPCYGDSVCINMGENYVCVCGPGRTGQDCKDHASPCQCQNGGICIGTNDGTFNCKCQAGYGGHLCQFQVPQFLSCQITGCLNNGVCTVFSKCQCPPKYTGFRCESILTTPQTTATTTTFPPYLNINVCYVGICQNGGTCHQLGQNFGFCICAAGFSGPYCTEKNTLGISTKSARLSSLLSNNAGLVTKKVNIQPCPPSIPNPCQNNGKCGFIETTNTITCTCSPTYLGPFCNTRVAFCEDSPCKNGATCNQLDTFEGNCTCPPNFTGFNCDISLTCDPSPCKNNQPCLVVNGVAKCFCASRFRPPYCD</sequence>
<evidence type="ECO:0000313" key="10">
    <source>
        <dbReference type="Proteomes" id="UP000663879"/>
    </source>
</evidence>
<feature type="domain" description="EGF-like" evidence="8">
    <location>
        <begin position="352"/>
        <end position="389"/>
    </location>
</feature>
<feature type="domain" description="EGF-like" evidence="8">
    <location>
        <begin position="309"/>
        <end position="350"/>
    </location>
</feature>
<evidence type="ECO:0000256" key="3">
    <source>
        <dbReference type="ARBA" id="ARBA00022737"/>
    </source>
</evidence>
<evidence type="ECO:0000256" key="4">
    <source>
        <dbReference type="ARBA" id="ARBA00023157"/>
    </source>
</evidence>
<dbReference type="Proteomes" id="UP000663879">
    <property type="component" value="Unassembled WGS sequence"/>
</dbReference>
<dbReference type="SMART" id="SM00181">
    <property type="entry name" value="EGF"/>
    <property type="match status" value="8"/>
</dbReference>
<evidence type="ECO:0000259" key="8">
    <source>
        <dbReference type="PROSITE" id="PS50026"/>
    </source>
</evidence>
<evidence type="ECO:0000256" key="2">
    <source>
        <dbReference type="ARBA" id="ARBA00022729"/>
    </source>
</evidence>
<dbReference type="EMBL" id="CAJNOC010000158">
    <property type="protein sequence ID" value="CAF0720700.1"/>
    <property type="molecule type" value="Genomic_DNA"/>
</dbReference>
<dbReference type="SUPFAM" id="SSF57196">
    <property type="entry name" value="EGF/Laminin"/>
    <property type="match status" value="6"/>
</dbReference>
<dbReference type="InterPro" id="IPR000742">
    <property type="entry name" value="EGF"/>
</dbReference>
<gene>
    <name evidence="9" type="ORF">OXX778_LOCUS2133</name>
</gene>
<dbReference type="InterPro" id="IPR001881">
    <property type="entry name" value="EGF-like_Ca-bd_dom"/>
</dbReference>
<name>A0A813MFT5_9BILA</name>
<feature type="disulfide bond" evidence="6">
    <location>
        <begin position="138"/>
        <end position="147"/>
    </location>
</feature>
<dbReference type="PROSITE" id="PS00022">
    <property type="entry name" value="EGF_1"/>
    <property type="match status" value="7"/>
</dbReference>
<feature type="disulfide bond" evidence="6">
    <location>
        <begin position="174"/>
        <end position="183"/>
    </location>
</feature>
<dbReference type="GO" id="GO:0005509">
    <property type="term" value="F:calcium ion binding"/>
    <property type="evidence" value="ECO:0007669"/>
    <property type="project" value="InterPro"/>
</dbReference>